<keyword evidence="3" id="KW-0050">Antiport</keyword>
<keyword evidence="11" id="KW-1185">Reference proteome</keyword>
<dbReference type="Proteomes" id="UP001176940">
    <property type="component" value="Unassembled WGS sequence"/>
</dbReference>
<feature type="transmembrane region" description="Helical" evidence="8">
    <location>
        <begin position="83"/>
        <end position="106"/>
    </location>
</feature>
<name>A0ABN9LVW0_9NEOB</name>
<dbReference type="EMBL" id="CAUEEQ010034400">
    <property type="protein sequence ID" value="CAJ0952161.1"/>
    <property type="molecule type" value="Genomic_DNA"/>
</dbReference>
<evidence type="ECO:0000256" key="5">
    <source>
        <dbReference type="ARBA" id="ARBA00022692"/>
    </source>
</evidence>
<evidence type="ECO:0000256" key="6">
    <source>
        <dbReference type="ARBA" id="ARBA00022989"/>
    </source>
</evidence>
<keyword evidence="7 8" id="KW-0472">Membrane</keyword>
<evidence type="ECO:0000256" key="3">
    <source>
        <dbReference type="ARBA" id="ARBA00022449"/>
    </source>
</evidence>
<feature type="domain" description="Sodium/calcium exchanger membrane region" evidence="9">
    <location>
        <begin position="94"/>
        <end position="234"/>
    </location>
</feature>
<dbReference type="Pfam" id="PF01699">
    <property type="entry name" value="Na_Ca_ex"/>
    <property type="match status" value="1"/>
</dbReference>
<feature type="transmembrane region" description="Helical" evidence="8">
    <location>
        <begin position="156"/>
        <end position="183"/>
    </location>
</feature>
<keyword evidence="5 8" id="KW-0812">Transmembrane</keyword>
<proteinExistence type="predicted"/>
<organism evidence="10 11">
    <name type="scientific">Ranitomeya imitator</name>
    <name type="common">mimic poison frog</name>
    <dbReference type="NCBI Taxonomy" id="111125"/>
    <lineage>
        <taxon>Eukaryota</taxon>
        <taxon>Metazoa</taxon>
        <taxon>Chordata</taxon>
        <taxon>Craniata</taxon>
        <taxon>Vertebrata</taxon>
        <taxon>Euteleostomi</taxon>
        <taxon>Amphibia</taxon>
        <taxon>Batrachia</taxon>
        <taxon>Anura</taxon>
        <taxon>Neobatrachia</taxon>
        <taxon>Hyloidea</taxon>
        <taxon>Dendrobatidae</taxon>
        <taxon>Dendrobatinae</taxon>
        <taxon>Ranitomeya</taxon>
    </lineage>
</organism>
<dbReference type="InterPro" id="IPR044880">
    <property type="entry name" value="NCX_ion-bd_dom_sf"/>
</dbReference>
<evidence type="ECO:0000256" key="7">
    <source>
        <dbReference type="ARBA" id="ARBA00023136"/>
    </source>
</evidence>
<keyword evidence="4" id="KW-0406">Ion transport</keyword>
<comment type="subcellular location">
    <subcellularLocation>
        <location evidence="1">Membrane</location>
        <topology evidence="1">Multi-pass membrane protein</topology>
    </subcellularLocation>
</comment>
<keyword evidence="6 8" id="KW-1133">Transmembrane helix</keyword>
<evidence type="ECO:0000256" key="1">
    <source>
        <dbReference type="ARBA" id="ARBA00004141"/>
    </source>
</evidence>
<evidence type="ECO:0000256" key="8">
    <source>
        <dbReference type="SAM" id="Phobius"/>
    </source>
</evidence>
<protein>
    <recommendedName>
        <fullName evidence="9">Sodium/calcium exchanger membrane region domain-containing protein</fullName>
    </recommendedName>
</protein>
<keyword evidence="4" id="KW-0106">Calcium</keyword>
<evidence type="ECO:0000313" key="10">
    <source>
        <dbReference type="EMBL" id="CAJ0952161.1"/>
    </source>
</evidence>
<keyword evidence="2" id="KW-0813">Transport</keyword>
<feature type="transmembrane region" description="Helical" evidence="8">
    <location>
        <begin position="195"/>
        <end position="213"/>
    </location>
</feature>
<feature type="transmembrane region" description="Helical" evidence="8">
    <location>
        <begin position="219"/>
        <end position="240"/>
    </location>
</feature>
<dbReference type="Gene3D" id="1.20.1420.30">
    <property type="entry name" value="NCX, central ion-binding region"/>
    <property type="match status" value="1"/>
</dbReference>
<dbReference type="InterPro" id="IPR051359">
    <property type="entry name" value="CaCA_antiporter"/>
</dbReference>
<sequence length="401" mass="45110">MPLTISQWLMTSSQEVVNFPLHWNLPTPDRRGNYTAEEADCQTVGTLNVSLRCEFVRNTSDCGDHDGYVSYLDVAFCSFPLQLFPLAIFLYALWLLYLFIILAVTAEKFQYRRRAERSAGGQTAVVDLHGVTFLAFGNGAPDVFSAVAAFSDSRTAGLAIGALFGAGVFVTTVVAGSIALVKPFTAASRPFLRDIVFYMSAIFLTFYVLYRGYVSLPEVFVYLTLYLAYVLVVVLSTWVYQRMRRQLSAAPSLEQPELLTEAEDDAFPTPHGSEYALRSASLLSSCTVCEPESRAVTSPLCFPAHSQYRRRAEHSAGGQTAVGDEYQPLLPMQSTTWEIMWDGLNPVDPRKWRRKRWHWKILKVFKVRVPSVKFFKQERTKKKNSHGCLVNFTIPTSVPLK</sequence>
<gene>
    <name evidence="10" type="ORF">RIMI_LOCUS13747658</name>
</gene>
<evidence type="ECO:0000256" key="4">
    <source>
        <dbReference type="ARBA" id="ARBA00022568"/>
    </source>
</evidence>
<keyword evidence="4" id="KW-0109">Calcium transport</keyword>
<accession>A0ABN9LVW0</accession>
<comment type="caution">
    <text evidence="10">The sequence shown here is derived from an EMBL/GenBank/DDBJ whole genome shotgun (WGS) entry which is preliminary data.</text>
</comment>
<evidence type="ECO:0000256" key="2">
    <source>
        <dbReference type="ARBA" id="ARBA00022448"/>
    </source>
</evidence>
<dbReference type="PANTHER" id="PTHR12266:SF0">
    <property type="entry name" value="MITOCHONDRIAL SODIUM_CALCIUM EXCHANGER PROTEIN"/>
    <property type="match status" value="1"/>
</dbReference>
<dbReference type="InterPro" id="IPR004837">
    <property type="entry name" value="NaCa_Exmemb"/>
</dbReference>
<evidence type="ECO:0000313" key="11">
    <source>
        <dbReference type="Proteomes" id="UP001176940"/>
    </source>
</evidence>
<reference evidence="10" key="1">
    <citation type="submission" date="2023-07" db="EMBL/GenBank/DDBJ databases">
        <authorList>
            <person name="Stuckert A."/>
        </authorList>
    </citation>
    <scope>NUCLEOTIDE SEQUENCE</scope>
</reference>
<evidence type="ECO:0000259" key="9">
    <source>
        <dbReference type="Pfam" id="PF01699"/>
    </source>
</evidence>
<dbReference type="PANTHER" id="PTHR12266">
    <property type="entry name" value="NA+/CA2+ K+ INDEPENDENT EXCHANGER"/>
    <property type="match status" value="1"/>
</dbReference>